<comment type="caution">
    <text evidence="1">The sequence shown here is derived from an EMBL/GenBank/DDBJ whole genome shotgun (WGS) entry which is preliminary data.</text>
</comment>
<gene>
    <name evidence="1" type="ORF">GTU67_02485</name>
</gene>
<reference evidence="1 2" key="1">
    <citation type="submission" date="2020-08" db="EMBL/GenBank/DDBJ databases">
        <title>Paraeoetvoesia sp. YC-7-48 draft genome sequence.</title>
        <authorList>
            <person name="Yao L."/>
        </authorList>
    </citation>
    <scope>NUCLEOTIDE SEQUENCE [LARGE SCALE GENOMIC DNA]</scope>
    <source>
        <strain evidence="2">YC-7-48</strain>
    </source>
</reference>
<keyword evidence="2" id="KW-1185">Reference proteome</keyword>
<accession>A0A842HJD4</accession>
<sequence>MSSQKDQELAARLEHAHELSNAQRTALYKELERYAARDLYGASRLCKDHLSKEADLRLPLSIQVAPMLAKHFEMRMEAQRRAVDLYFEQDKQMRQPEAGKQYVGPVVGTTPNCVVQLDKETGDLIVHAKTSLVCAFEAAERDKDLSIHYPNVAIGGVGLVTRVEHEQQMDAGMSLGRELTASKSEPSMERSL</sequence>
<protein>
    <submittedName>
        <fullName evidence="1">Uncharacterized protein</fullName>
    </submittedName>
</protein>
<organism evidence="1 2">
    <name type="scientific">Pusillimonas minor</name>
    <dbReference type="NCBI Taxonomy" id="2697024"/>
    <lineage>
        <taxon>Bacteria</taxon>
        <taxon>Pseudomonadati</taxon>
        <taxon>Pseudomonadota</taxon>
        <taxon>Betaproteobacteria</taxon>
        <taxon>Burkholderiales</taxon>
        <taxon>Alcaligenaceae</taxon>
        <taxon>Pusillimonas</taxon>
    </lineage>
</organism>
<dbReference type="RefSeq" id="WP_185778586.1">
    <property type="nucleotide sequence ID" value="NZ_JACJUU010000001.1"/>
</dbReference>
<dbReference type="Proteomes" id="UP000545386">
    <property type="component" value="Unassembled WGS sequence"/>
</dbReference>
<proteinExistence type="predicted"/>
<evidence type="ECO:0000313" key="2">
    <source>
        <dbReference type="Proteomes" id="UP000545386"/>
    </source>
</evidence>
<dbReference type="EMBL" id="JACJUU010000001">
    <property type="protein sequence ID" value="MBC2768779.1"/>
    <property type="molecule type" value="Genomic_DNA"/>
</dbReference>
<evidence type="ECO:0000313" key="1">
    <source>
        <dbReference type="EMBL" id="MBC2768779.1"/>
    </source>
</evidence>
<name>A0A842HJD4_9BURK</name>
<dbReference type="AlphaFoldDB" id="A0A842HJD4"/>